<evidence type="ECO:0000313" key="2">
    <source>
        <dbReference type="EMBL" id="KAL1115143.1"/>
    </source>
</evidence>
<dbReference type="AlphaFoldDB" id="A0ABD0Y881"/>
<accession>A0ABD0Y881</accession>
<sequence length="773" mass="86208">MSEATPAEHAQTNPATSRRLYRDVVASKALTLGAYKILVPTVMRMCRQESAGARMVEGQEHAVNGGQQQPWEDQEAVYARLEKEALEQYTSRETDHAVGELEESAGAGMAEGQEHAVNGGHQPPWEDPEDVYARMENEALEQYIPWETEHPAGEQHLEERAGDKRVEGQEHEVTGGHRQPWEDPEAVYARMEKEALEQYTPSKTDLPDGELEESAGVRRAEGEERATTRGQQQQWEDPEAVYTRMEKEALEQYIPWGTELPAGGLQLEATDRKPRVAQEVRGTSPPAGVSEDATRSGEDSGTPTVRAPVSPKTPVDSHIGGTARTNPWRTGGASSRADDGRPTVGRQPDKKPPRGRKKKTIERRGKGPTVPAQPISSLHFKESDAKPIAVRLKWTMLNYLKEVDWRGGSCGGGGGPQSGAGRTAAHPGVAAYKSVVSQLLYGPVVLSPLMVTRVRISDISDSDTLRAYLKELVHTMKVDLSETYRRVRGEAVDATSRGQVVTVKPTTREKRRVRQMIKRLVALEGRLDRLERPIKFQVEQLRKDIREALNLIHTTMDVVYTLKDMTESASNELDYYRNVKRVLVDAILGASTLCDLKPHFLNRIMDEFGPLILRHMPKAAAESKDVHSWNKHPTSEDQRVVPKAKPAPERTARSVAAAVTAANTRSTSCAVESAKTSSMSVTTTRCRWLDLRVLVRSPPQSTRDNMPLLYRRLGGTPLLWCHVNDPLTILGFTWRRFHNPSYGSGWMLPPFEELPREDRTVLIFCLAERAIKL</sequence>
<proteinExistence type="predicted"/>
<evidence type="ECO:0000313" key="3">
    <source>
        <dbReference type="Proteomes" id="UP001558652"/>
    </source>
</evidence>
<evidence type="ECO:0000256" key="1">
    <source>
        <dbReference type="SAM" id="MobiDB-lite"/>
    </source>
</evidence>
<protein>
    <submittedName>
        <fullName evidence="2">Uncharacterized protein</fullName>
    </submittedName>
</protein>
<feature type="region of interest" description="Disordered" evidence="1">
    <location>
        <begin position="198"/>
        <end position="238"/>
    </location>
</feature>
<feature type="compositionally biased region" description="Basic and acidic residues" evidence="1">
    <location>
        <begin position="336"/>
        <end position="352"/>
    </location>
</feature>
<dbReference type="Proteomes" id="UP001558652">
    <property type="component" value="Unassembled WGS sequence"/>
</dbReference>
<dbReference type="EMBL" id="JBFDAA010000020">
    <property type="protein sequence ID" value="KAL1115143.1"/>
    <property type="molecule type" value="Genomic_DNA"/>
</dbReference>
<name>A0ABD0Y881_9HEMI</name>
<feature type="compositionally biased region" description="Basic and acidic residues" evidence="1">
    <location>
        <begin position="215"/>
        <end position="227"/>
    </location>
</feature>
<keyword evidence="3" id="KW-1185">Reference proteome</keyword>
<reference evidence="2 3" key="1">
    <citation type="submission" date="2024-07" db="EMBL/GenBank/DDBJ databases">
        <title>Chromosome-level genome assembly of the water stick insect Ranatra chinensis (Heteroptera: Nepidae).</title>
        <authorList>
            <person name="Liu X."/>
        </authorList>
    </citation>
    <scope>NUCLEOTIDE SEQUENCE [LARGE SCALE GENOMIC DNA]</scope>
    <source>
        <strain evidence="2">Cailab_2021Rc</strain>
        <tissue evidence="2">Muscle</tissue>
    </source>
</reference>
<feature type="compositionally biased region" description="Basic and acidic residues" evidence="1">
    <location>
        <begin position="269"/>
        <end position="278"/>
    </location>
</feature>
<comment type="caution">
    <text evidence="2">The sequence shown here is derived from an EMBL/GenBank/DDBJ whole genome shotgun (WGS) entry which is preliminary data.</text>
</comment>
<feature type="region of interest" description="Disordered" evidence="1">
    <location>
        <begin position="623"/>
        <end position="651"/>
    </location>
</feature>
<organism evidence="2 3">
    <name type="scientific">Ranatra chinensis</name>
    <dbReference type="NCBI Taxonomy" id="642074"/>
    <lineage>
        <taxon>Eukaryota</taxon>
        <taxon>Metazoa</taxon>
        <taxon>Ecdysozoa</taxon>
        <taxon>Arthropoda</taxon>
        <taxon>Hexapoda</taxon>
        <taxon>Insecta</taxon>
        <taxon>Pterygota</taxon>
        <taxon>Neoptera</taxon>
        <taxon>Paraneoptera</taxon>
        <taxon>Hemiptera</taxon>
        <taxon>Heteroptera</taxon>
        <taxon>Panheteroptera</taxon>
        <taxon>Nepomorpha</taxon>
        <taxon>Nepidae</taxon>
        <taxon>Ranatrinae</taxon>
        <taxon>Ranatra</taxon>
    </lineage>
</organism>
<gene>
    <name evidence="2" type="ORF">AAG570_007174</name>
</gene>
<feature type="region of interest" description="Disordered" evidence="1">
    <location>
        <begin position="264"/>
        <end position="374"/>
    </location>
</feature>